<dbReference type="OrthoDB" id="414463at2759"/>
<dbReference type="Proteomes" id="UP000749646">
    <property type="component" value="Unassembled WGS sequence"/>
</dbReference>
<proteinExistence type="predicted"/>
<sequence>MARELGLEMVKRGYGLVYGGGSFGLMGVIAQTVHESGGKVIGVIPEAIKKIERPELYTVPNEKIFGEEIVVQDMHTRKALMNKLSNGFITLPGGYGTMEELLEVTTWSQLNIHEKPVVLFNMLGYFEYLLKFIEHSIKERFVEEQCQGIMVAGSTAIEVLDNFENYKVPPSHYNLNWTEDASQPKEDFV</sequence>
<dbReference type="GO" id="GO:0016799">
    <property type="term" value="F:hydrolase activity, hydrolyzing N-glycosyl compounds"/>
    <property type="evidence" value="ECO:0007669"/>
    <property type="project" value="TreeGrafter"/>
</dbReference>
<dbReference type="GO" id="GO:0009691">
    <property type="term" value="P:cytokinin biosynthetic process"/>
    <property type="evidence" value="ECO:0007669"/>
    <property type="project" value="InterPro"/>
</dbReference>
<name>A0A9P6ISK0_9FUNG</name>
<dbReference type="InterPro" id="IPR031100">
    <property type="entry name" value="LOG_fam"/>
</dbReference>
<dbReference type="SUPFAM" id="SSF102405">
    <property type="entry name" value="MCP/YpsA-like"/>
    <property type="match status" value="1"/>
</dbReference>
<dbReference type="EMBL" id="JAAAHW010007914">
    <property type="protein sequence ID" value="KAF9945789.1"/>
    <property type="molecule type" value="Genomic_DNA"/>
</dbReference>
<dbReference type="Pfam" id="PF03641">
    <property type="entry name" value="Lysine_decarbox"/>
    <property type="match status" value="1"/>
</dbReference>
<evidence type="ECO:0000313" key="2">
    <source>
        <dbReference type="Proteomes" id="UP000749646"/>
    </source>
</evidence>
<comment type="caution">
    <text evidence="1">The sequence shown here is derived from an EMBL/GenBank/DDBJ whole genome shotgun (WGS) entry which is preliminary data.</text>
</comment>
<dbReference type="InterPro" id="IPR005269">
    <property type="entry name" value="LOG"/>
</dbReference>
<evidence type="ECO:0008006" key="3">
    <source>
        <dbReference type="Google" id="ProtNLM"/>
    </source>
</evidence>
<gene>
    <name evidence="1" type="ORF">BGZ65_010373</name>
</gene>
<dbReference type="PANTHER" id="PTHR31223:SF70">
    <property type="entry name" value="LOG FAMILY PROTEIN YJL055W"/>
    <property type="match status" value="1"/>
</dbReference>
<reference evidence="1" key="1">
    <citation type="journal article" date="2020" name="Fungal Divers.">
        <title>Resolving the Mortierellaceae phylogeny through synthesis of multi-gene phylogenetics and phylogenomics.</title>
        <authorList>
            <person name="Vandepol N."/>
            <person name="Liber J."/>
            <person name="Desiro A."/>
            <person name="Na H."/>
            <person name="Kennedy M."/>
            <person name="Barry K."/>
            <person name="Grigoriev I.V."/>
            <person name="Miller A.N."/>
            <person name="O'Donnell K."/>
            <person name="Stajich J.E."/>
            <person name="Bonito G."/>
        </authorList>
    </citation>
    <scope>NUCLEOTIDE SEQUENCE</scope>
    <source>
        <strain evidence="1">MES-2147</strain>
    </source>
</reference>
<dbReference type="Gene3D" id="3.40.50.450">
    <property type="match status" value="1"/>
</dbReference>
<evidence type="ECO:0000313" key="1">
    <source>
        <dbReference type="EMBL" id="KAF9945789.1"/>
    </source>
</evidence>
<dbReference type="NCBIfam" id="TIGR00730">
    <property type="entry name" value="Rossman fold protein, TIGR00730 family"/>
    <property type="match status" value="1"/>
</dbReference>
<organism evidence="1 2">
    <name type="scientific">Modicella reniformis</name>
    <dbReference type="NCBI Taxonomy" id="1440133"/>
    <lineage>
        <taxon>Eukaryota</taxon>
        <taxon>Fungi</taxon>
        <taxon>Fungi incertae sedis</taxon>
        <taxon>Mucoromycota</taxon>
        <taxon>Mortierellomycotina</taxon>
        <taxon>Mortierellomycetes</taxon>
        <taxon>Mortierellales</taxon>
        <taxon>Mortierellaceae</taxon>
        <taxon>Modicella</taxon>
    </lineage>
</organism>
<accession>A0A9P6ISK0</accession>
<dbReference type="PANTHER" id="PTHR31223">
    <property type="entry name" value="LOG FAMILY PROTEIN YJL055W"/>
    <property type="match status" value="1"/>
</dbReference>
<dbReference type="GO" id="GO:0005829">
    <property type="term" value="C:cytosol"/>
    <property type="evidence" value="ECO:0007669"/>
    <property type="project" value="TreeGrafter"/>
</dbReference>
<keyword evidence="2" id="KW-1185">Reference proteome</keyword>
<protein>
    <recommendedName>
        <fullName evidence="3">Cytokinin riboside 5'-monophosphate phosphoribohydrolase</fullName>
    </recommendedName>
</protein>
<dbReference type="AlphaFoldDB" id="A0A9P6ISK0"/>